<evidence type="ECO:0000256" key="1">
    <source>
        <dbReference type="SAM" id="SignalP"/>
    </source>
</evidence>
<dbReference type="PRINTS" id="PR00933">
    <property type="entry name" value="BLYTICPTASE"/>
</dbReference>
<comment type="caution">
    <text evidence="3">The sequence shown here is derived from an EMBL/GenBank/DDBJ whole genome shotgun (WGS) entry which is preliminary data.</text>
</comment>
<dbReference type="PROSITE" id="PS51257">
    <property type="entry name" value="PROKAR_LIPOPROTEIN"/>
    <property type="match status" value="1"/>
</dbReference>
<feature type="signal peptide" evidence="1">
    <location>
        <begin position="1"/>
        <end position="22"/>
    </location>
</feature>
<dbReference type="RefSeq" id="WP_378161165.1">
    <property type="nucleotide sequence ID" value="NZ_JBHSBU010000001.1"/>
</dbReference>
<dbReference type="InterPro" id="IPR011055">
    <property type="entry name" value="Dup_hybrid_motif"/>
</dbReference>
<dbReference type="InterPro" id="IPR050570">
    <property type="entry name" value="Cell_wall_metabolism_enzyme"/>
</dbReference>
<dbReference type="CDD" id="cd12797">
    <property type="entry name" value="M23_peptidase"/>
    <property type="match status" value="1"/>
</dbReference>
<accession>A0ABV8MMD3</accession>
<feature type="chain" id="PRO_5045141669" evidence="1">
    <location>
        <begin position="23"/>
        <end position="401"/>
    </location>
</feature>
<organism evidence="3 4">
    <name type="scientific">Chitinimonas lacunae</name>
    <dbReference type="NCBI Taxonomy" id="1963018"/>
    <lineage>
        <taxon>Bacteria</taxon>
        <taxon>Pseudomonadati</taxon>
        <taxon>Pseudomonadota</taxon>
        <taxon>Betaproteobacteria</taxon>
        <taxon>Neisseriales</taxon>
        <taxon>Chitinibacteraceae</taxon>
        <taxon>Chitinimonas</taxon>
    </lineage>
</organism>
<sequence length="401" mass="42888">MSVFSRSLPLQVLLLAGLSACAAVQAANFVEEEAALRHSASAAFDGKQLRSSSALENLVEFSKISSDGRWVFGSITRPVAQGRDEVPTARLFVAYRAGQGWEVGVEGEALFHILLNAAPEDVVTAGEKATFTTLGRGQQGQMDTQTGLALPWREGVSWYMGGGPHGNSGSSRPFDSIDFNGGDGRVLAPRDGRIYKSCIRNGSALIKLVHDNGYSTSYYHMRELTTIPDGTLVSKGTYLGRIDVKLPCGGSASGPHVHFTLSYNGQAVPVDGKVIGGWRFTEGSRAYQGYATRDGKRVNVGGALFNYGAGQTPPPGNQTGTVRSPDPQATINLRSRPSLSAEVVGTVKDGAQVELRCHAYGDWVDGVWKRTNLWNKLVSGEWISDGFVDTGSNEPVVSLCE</sequence>
<protein>
    <submittedName>
        <fullName evidence="3">Peptidoglycan DD-metalloendopeptidase family protein</fullName>
    </submittedName>
</protein>
<dbReference type="SUPFAM" id="SSF51261">
    <property type="entry name" value="Duplicated hybrid motif"/>
    <property type="match status" value="1"/>
</dbReference>
<dbReference type="Pfam" id="PF01551">
    <property type="entry name" value="Peptidase_M23"/>
    <property type="match status" value="1"/>
</dbReference>
<keyword evidence="1" id="KW-0732">Signal</keyword>
<dbReference type="PANTHER" id="PTHR21666">
    <property type="entry name" value="PEPTIDASE-RELATED"/>
    <property type="match status" value="1"/>
</dbReference>
<gene>
    <name evidence="3" type="ORF">ACFOW7_03730</name>
</gene>
<evidence type="ECO:0000259" key="2">
    <source>
        <dbReference type="Pfam" id="PF01551"/>
    </source>
</evidence>
<name>A0ABV8MMD3_9NEIS</name>
<reference evidence="4" key="1">
    <citation type="journal article" date="2019" name="Int. J. Syst. Evol. Microbiol.">
        <title>The Global Catalogue of Microorganisms (GCM) 10K type strain sequencing project: providing services to taxonomists for standard genome sequencing and annotation.</title>
        <authorList>
            <consortium name="The Broad Institute Genomics Platform"/>
            <consortium name="The Broad Institute Genome Sequencing Center for Infectious Disease"/>
            <person name="Wu L."/>
            <person name="Ma J."/>
        </authorList>
    </citation>
    <scope>NUCLEOTIDE SEQUENCE [LARGE SCALE GENOMIC DNA]</scope>
    <source>
        <strain evidence="4">LMG 29894</strain>
    </source>
</reference>
<dbReference type="EMBL" id="JBHSBU010000001">
    <property type="protein sequence ID" value="MFC4158466.1"/>
    <property type="molecule type" value="Genomic_DNA"/>
</dbReference>
<dbReference type="Proteomes" id="UP001595791">
    <property type="component" value="Unassembled WGS sequence"/>
</dbReference>
<dbReference type="PANTHER" id="PTHR21666:SF270">
    <property type="entry name" value="MUREIN HYDROLASE ACTIVATOR ENVC"/>
    <property type="match status" value="1"/>
</dbReference>
<evidence type="ECO:0000313" key="3">
    <source>
        <dbReference type="EMBL" id="MFC4158466.1"/>
    </source>
</evidence>
<evidence type="ECO:0000313" key="4">
    <source>
        <dbReference type="Proteomes" id="UP001595791"/>
    </source>
</evidence>
<dbReference type="InterPro" id="IPR000841">
    <property type="entry name" value="Pept_M23A_Blytic"/>
</dbReference>
<feature type="domain" description="M23ase beta-sheet core" evidence="2">
    <location>
        <begin position="176"/>
        <end position="268"/>
    </location>
</feature>
<keyword evidence="4" id="KW-1185">Reference proteome</keyword>
<dbReference type="Gene3D" id="2.70.70.10">
    <property type="entry name" value="Glucose Permease (Domain IIA)"/>
    <property type="match status" value="1"/>
</dbReference>
<dbReference type="InterPro" id="IPR016047">
    <property type="entry name" value="M23ase_b-sheet_dom"/>
</dbReference>
<proteinExistence type="predicted"/>